<feature type="compositionally biased region" description="Low complexity" evidence="1">
    <location>
        <begin position="227"/>
        <end position="239"/>
    </location>
</feature>
<evidence type="ECO:0000313" key="3">
    <source>
        <dbReference type="Proteomes" id="UP000000305"/>
    </source>
</evidence>
<name>E9GP72_DAPPU</name>
<accession>E9GP72</accession>
<feature type="compositionally biased region" description="Basic residues" evidence="1">
    <location>
        <begin position="213"/>
        <end position="226"/>
    </location>
</feature>
<sequence length="307" mass="34105">MEEKVKELRVIAANELLQSNCDALASPPTHLLASSSVIRSPQPSTSSNSESAKNLFYQNRDGNPASQVVQLNHGEVFSEDTSEIENFYSAVNASNIEHQQHGILQDQHDSNSDDSAISDTGYDEVFTCKSLTHHQSVWNSTSKTEWNLFSYSKDFTDGDGQHIFKSGVVNCFSESSKEISAERNKLLLELHGKELLKTTVGKRAYHPSNIKVSHTRNKEKSKKKTVPVKSKSTSLTKPKAAVPSAVPFQQKAIESLVPEKQGVKRKLEYPESSDSNFEEEKEKDDDFFGSIHSTSSQSREIADVGRP</sequence>
<organism evidence="2 3">
    <name type="scientific">Daphnia pulex</name>
    <name type="common">Water flea</name>
    <dbReference type="NCBI Taxonomy" id="6669"/>
    <lineage>
        <taxon>Eukaryota</taxon>
        <taxon>Metazoa</taxon>
        <taxon>Ecdysozoa</taxon>
        <taxon>Arthropoda</taxon>
        <taxon>Crustacea</taxon>
        <taxon>Branchiopoda</taxon>
        <taxon>Diplostraca</taxon>
        <taxon>Cladocera</taxon>
        <taxon>Anomopoda</taxon>
        <taxon>Daphniidae</taxon>
        <taxon>Daphnia</taxon>
    </lineage>
</organism>
<dbReference type="Proteomes" id="UP000000305">
    <property type="component" value="Unassembled WGS sequence"/>
</dbReference>
<protein>
    <submittedName>
        <fullName evidence="2">Uncharacterized protein</fullName>
    </submittedName>
</protein>
<feature type="region of interest" description="Disordered" evidence="1">
    <location>
        <begin position="213"/>
        <end position="244"/>
    </location>
</feature>
<gene>
    <name evidence="2" type="ORF">DAPPUDRAFT_320217</name>
</gene>
<feature type="region of interest" description="Disordered" evidence="1">
    <location>
        <begin position="260"/>
        <end position="307"/>
    </location>
</feature>
<dbReference type="KEGG" id="dpx:DAPPUDRAFT_320217"/>
<dbReference type="AlphaFoldDB" id="E9GP72"/>
<dbReference type="InParanoid" id="E9GP72"/>
<keyword evidence="3" id="KW-1185">Reference proteome</keyword>
<reference evidence="2 3" key="1">
    <citation type="journal article" date="2011" name="Science">
        <title>The ecoresponsive genome of Daphnia pulex.</title>
        <authorList>
            <person name="Colbourne J.K."/>
            <person name="Pfrender M.E."/>
            <person name="Gilbert D."/>
            <person name="Thomas W.K."/>
            <person name="Tucker A."/>
            <person name="Oakley T.H."/>
            <person name="Tokishita S."/>
            <person name="Aerts A."/>
            <person name="Arnold G.J."/>
            <person name="Basu M.K."/>
            <person name="Bauer D.J."/>
            <person name="Caceres C.E."/>
            <person name="Carmel L."/>
            <person name="Casola C."/>
            <person name="Choi J.H."/>
            <person name="Detter J.C."/>
            <person name="Dong Q."/>
            <person name="Dusheyko S."/>
            <person name="Eads B.D."/>
            <person name="Frohlich T."/>
            <person name="Geiler-Samerotte K.A."/>
            <person name="Gerlach D."/>
            <person name="Hatcher P."/>
            <person name="Jogdeo S."/>
            <person name="Krijgsveld J."/>
            <person name="Kriventseva E.V."/>
            <person name="Kultz D."/>
            <person name="Laforsch C."/>
            <person name="Lindquist E."/>
            <person name="Lopez J."/>
            <person name="Manak J.R."/>
            <person name="Muller J."/>
            <person name="Pangilinan J."/>
            <person name="Patwardhan R.P."/>
            <person name="Pitluck S."/>
            <person name="Pritham E.J."/>
            <person name="Rechtsteiner A."/>
            <person name="Rho M."/>
            <person name="Rogozin I.B."/>
            <person name="Sakarya O."/>
            <person name="Salamov A."/>
            <person name="Schaack S."/>
            <person name="Shapiro H."/>
            <person name="Shiga Y."/>
            <person name="Skalitzky C."/>
            <person name="Smith Z."/>
            <person name="Souvorov A."/>
            <person name="Sung W."/>
            <person name="Tang Z."/>
            <person name="Tsuchiya D."/>
            <person name="Tu H."/>
            <person name="Vos H."/>
            <person name="Wang M."/>
            <person name="Wolf Y.I."/>
            <person name="Yamagata H."/>
            <person name="Yamada T."/>
            <person name="Ye Y."/>
            <person name="Shaw J.R."/>
            <person name="Andrews J."/>
            <person name="Crease T.J."/>
            <person name="Tang H."/>
            <person name="Lucas S.M."/>
            <person name="Robertson H.M."/>
            <person name="Bork P."/>
            <person name="Koonin E.V."/>
            <person name="Zdobnov E.M."/>
            <person name="Grigoriev I.V."/>
            <person name="Lynch M."/>
            <person name="Boore J.L."/>
        </authorList>
    </citation>
    <scope>NUCLEOTIDE SEQUENCE [LARGE SCALE GENOMIC DNA]</scope>
</reference>
<dbReference type="EMBL" id="GL732556">
    <property type="protein sequence ID" value="EFX78727.1"/>
    <property type="molecule type" value="Genomic_DNA"/>
</dbReference>
<proteinExistence type="predicted"/>
<evidence type="ECO:0000256" key="1">
    <source>
        <dbReference type="SAM" id="MobiDB-lite"/>
    </source>
</evidence>
<dbReference type="HOGENOM" id="CLU_906924_0_0_1"/>
<evidence type="ECO:0000313" key="2">
    <source>
        <dbReference type="EMBL" id="EFX78727.1"/>
    </source>
</evidence>